<evidence type="ECO:0000256" key="6">
    <source>
        <dbReference type="ARBA" id="ARBA00022490"/>
    </source>
</evidence>
<feature type="region of interest" description="Disordered" evidence="11">
    <location>
        <begin position="608"/>
        <end position="633"/>
    </location>
</feature>
<evidence type="ECO:0000256" key="2">
    <source>
        <dbReference type="ARBA" id="ARBA00004496"/>
    </source>
</evidence>
<dbReference type="InterPro" id="IPR000403">
    <property type="entry name" value="PI3/4_kinase_cat_dom"/>
</dbReference>
<reference evidence="15 16" key="1">
    <citation type="submission" date="2016-03" db="EMBL/GenBank/DDBJ databases">
        <title>Draft genome sequence of the Fonsecaea monophora CBS 269.37.</title>
        <authorList>
            <person name="Bombassaro A."/>
            <person name="Vinicius W.A."/>
            <person name="De Hoog S."/>
            <person name="Sun J."/>
            <person name="Souza E.M."/>
            <person name="Raittz R.T."/>
            <person name="Costa F."/>
            <person name="Leao A.C."/>
            <person name="Tadra-Sfeir M.Z."/>
            <person name="Baura V."/>
            <person name="Balsanelli E."/>
            <person name="Pedrosa F.O."/>
            <person name="Moreno L.F."/>
            <person name="Steffens M.B."/>
            <person name="Xi L."/>
            <person name="Bocca A.L."/>
            <person name="Felipe M.S."/>
            <person name="Teixeira M."/>
            <person name="Telles Filho F.Q."/>
            <person name="Azevedo C.M."/>
            <person name="Gomes R."/>
            <person name="Vicente V.A."/>
        </authorList>
    </citation>
    <scope>NUCLEOTIDE SEQUENCE [LARGE SCALE GENOMIC DNA]</scope>
    <source>
        <strain evidence="15 16">CBS 269.37</strain>
    </source>
</reference>
<feature type="compositionally biased region" description="Basic and acidic residues" evidence="11">
    <location>
        <begin position="3846"/>
        <end position="3865"/>
    </location>
</feature>
<sequence>MKGFRQRVHEQLSRAKDSNKSSKKKDANNSGTASPLSSSTTLPGSDSRSPNSSNTATPTSSSTNLNDLRNKSGNHESTNTSHTTTQHHAGSATGSGSLASHFMSQGSGHGPGGPGTAPGRHHIAPSVIISPSAPHIPGPGATETMPGDLAPPKAGQKSLLFDRLQSTPKDVPEGVRTPKRQHSSRFDVSDQRARDLEKLPGFHEVPPNRRQELFMQKIDQCNIIFDFNDQTADMKSKEIKRLALHELLDYVANNRSVITEPMYPKVVEMFSKNLFRPVPPPVNPQGEAFDPEEDEPVLEVAWPHIQVVYEFFLRFIESQDFNTNIAKAYIDHHFVLQLLELFDSEDPRERDFLKTTLHRIYGKFLNLRSYIRRSINNVFFQFTYETERFNGIAELLEILGSIINGFALPLKEEHKLFLTRVLIPLHKVKSLSMYHPQLAYCIVQFLEKDAALTEEVVLGLLRYWPKVNSTKEVMFLNEVEDIFEVMDPQEFAKVQEPLFNQLAKSVASPHFQVAERALYFWNNEYFCNLVSDNVETILPIMFAPLYENSKGHWNRTIHGMVYNAMKLFMEINPQLFDECSHDYNEMQNTAAQREKAREAKWEKLTEQANRMKAGLAKPPTTPSIKEVPETDAAQDNQERLDALKLHDESSSSKPSSPTLPLSGEVGRSTQNDDSMDAFQKIDVYAARLSDPKIDTRTKSNVATELRDSIESLCTPSSVYTKFLTKLWPVFKKILEGTTDLNPTSFEHILRNQILEILHRLQHQLHEVEPFALDMVETLMELVRVENEDNAVLCLKTIMDLERHQPNATASKVQPFLDLIQEMFQLMEQVVRDTFDSPGPHHQASSLTTNPQSQTFQSPRPGSPATTVSDPGTEKKEHAPLAKGMQSFKVLSECPIIVVSIFQAHRTSVAANVKKFVPSIKGILMLQAKAQEKAHAEAAANKTIFTGVSKEIKNRAAFGDFITAQVKTMSFLAYLLRVYANQLTDFLPTLPGVVVRLLKDCPREKSGARKELLVAIRHIINFNYRKIFLNKIDELLDERILIGDGLTVYESMRPLAYSMLADLIHHVRDSLERNQIRRTIEVYTKNLHDNYPGTSFQTMSAKLLLNMAESITKLENKEEARYFLIMILDAIGDKFAAMNYQYENAVKLSRHYGDKSKENQAETYMDDKDEVPDWDAVDIFNATPIKTSNPRERGADPVNDNKFLFKNLVNGLKNMFYQLKTCNPPGLNVDQASIPINWNEVSFGYNAEETRVVTKLFHEGARVFRYYSAEAPVPDMQYSSPVDFMASHSMAQMTREEKELLESFGTVFHCIDPATFHEVFQAEIPYLHELMSEHTALLHLPQFFLASEATSPAFAGMVLQYLMNKLPEVGSSDIVLSSILLRMFKLSFMAVTLFSTHNEQVLLPHITKIITQCVQLSVTAEKPIHYFILLRSLFRSIGGGRFELLYKEILPLLEMLLETFNHLLQGARDPHDRDLYVELTLTVPARLSHLLPHLNHLMRPLVVALRAGPDLVGQGLRTLELCVDNLTADYLDPIMAPIMDDLMTALFEHLKPQPYQHFHSHTTMRILGKLGGRNRKFLNHPHRLAYRRYTDDEPSFDIRLIDTSRDRAFPMDTGVDLAIRKLTETTKNTNPKALDLYYKEQSFKYISNQVKLFIGQDYLPDDFATLLRLQANDLLARRFQTYADMLADNEFGKSVHKRREQEENLKKLLKACFSAMTVPDLKPQVEVFVQSISRHFTLVELGQALCDAGRRTKEFDVNLGEGAVHLSTRILADVICDCLASDNIFIREAAEASMLAVVDTARTIFGSEEKVAKLPFFTHLTQTFCHKCREVEWFTKAGATLGIQILVKKLDLGQPFLASKQLEIIKALLFVIKDTPQEVPASTRITAQETLEFILRKCCAGQTREMLMNERSTIHALSVTFSLELSHMNTHARETAQHAFSVMAEVVGLEVHELIDPVKERFLPPIFNKPLRALPFLSQTGFIDAITYCLSLGHDLVPLNDQLNRLMMESLALADADSEILHPKPDEYNNAQLIVNLRVSCLKLLSIAMSLPEFATGPQNSSRARIITVFFKLLYSKSPEIIEAANAGLKEVLVQTSKLPKDLLQNGLRPILMNLQDSKRLTVAGLEGLARLLTLLTNYFKVEIGARLLEHMRVIADEQLLQKVSFGLIEQNPQMKIVTAIFNIFHLLPPAATSFMGDLVNSVLDLEAKLRRTVASPFRHPLILYLDKYPKETWSFFQSRLQEEKYGRFFAQILGSDSSPAIREVVMNDTEAFIKAAFDVEAIPERHTAAINGIYIVHSICTFESAKDWLRDQEQLRAKVLSAGQEIEGELRKDQLQPSQRLPSSPDDLNFVIEVFSSSAQGTIKTPLKLMKYIFDSIITDESASRRYNIIERCLDVYSQKAESYKVKTFLLHNVVNPIMARDVQNTRQENSNAAPLADSKLFNLFLERLWKSATPDGSDDSSQPGVDHTRMEALQLSAFILKYHKDAVSEDRKDIIKYSWGHIKLEDVINKYAAYVLICYFIRSYDTPPKIVVQIYNQLLKAHQNEGKALVTQALEVLAPVLPARIGAGANAPGDKRTPSWARLPRKILNEETGNLQQVQSIFNFIVRQPDLFYESRELFIPTMIQMLNKLAPPPNPSNENKKLALNLISLIQQWESRRVSPVSPSQTGADLTPTRKRDHAGDQKLGPPAKEKAEYVIPLELRTAVVKYMINFITTLPERFPAPAADLKAKTMQKVQQQPLPNDMCKKAVQLLRVLLAPNLWTDVDVGLYEKLLDPILSGEKADKAEDKQLTCMINALQVMRILLSTKSNEWIIDHMEKIQKLLEKPLKMEEPEIQDCLHQVTDDDKSLPLVRRVLEAIPAQKTDDADAMDLDTPPSDFPTRYSKIMVGEALSNGSYVSGINNLWTLSLVRPADVDDHINGAMKALQQKLAKEHINAYVIPPGPPPQGWRLGEPLMDPYDFALGVDLIKKTIDILSSRMSELNEQRRPFLSVLASLVEKSFNVEMCSKVLDMVEKWVFNSTEPYPTLKEKTAVLHKMLIFEKWPNQNLLERFLELVFKIYDDPTVTRTELTVRLEHAFLIGTRAKDVEMRNRFMNIFNRALSKTASYRLNYVLTLQNWDTLADSFWLKQASHLVMGSVEMSMPARLHPEDVRVCPLSQLFNANLISADQRKDDPIIEDSLDALVAAQRRFNQEIHEVKVRDLLEPLIQLQHIDDNVAYDVWVKLFPLCWSALNRDERLDLEKGMVTLLTREYHQRQLNLRPNVVQALLEGAVRAKPRFKVPPHVMKFLSRTYDAWYTALISLEESTVDPLIDTPAVRESNLDALVEVYAGLQEDDLFYGAWRRRCKFMETNAALSYEQHGIWDKAQQLWESAQVKARTGVVPFSQGEYYLWEDHWMICAQKLQQWDILGEFAKHENFNDLLLESAWRNYEAWSGEENRNQLDAMIKSVSDAPTPRRTFFQAFMALLRYSSKQMSRLEFQHVCDEAIQLSIRKWHQLPKRITNAHIPILQNFQQLVELHDASVICDSLMGTNERNLDSKSQEVKLLLQAWRDRLPNIWDDINAWQDLVTWRQHVFQLVNSTYLPLLPQGGNNVGNNSYAFRGYHETAWIINKFAHVARKHQMPEVCINQLGKIYTLPNIEIQEAFLKLREQAKCHYQNKAELNNGLDVINNTNLNYFGAQQKAEFYTLKGMFLAKLQHAEEANEAFGVALYYDLRLPKAWAEWGQYSDRKFKENPSNIEAASNAVSCYLEAAGLYKSAKSRKMLSRVLWLLSLDDEEGHIAKAFEDFKGETPVWYWTTFVPQLLGSLEHKEARLAKSVLVKIAKGFPQALFYHLRATREDFLGKKKQYEAQKAKQQKNQEEKKESGSRPGTANGEAQTNGSSSPKPKQEPDADNGEANGTEAGKKPEEPKRPWDYTDEIMAGLKTAFPLLALSMETMTDQLSKHFKCPPDEDAHRLIVALLNDGLHYISRAPMTYAEGAKLPPQTEANVARFVQSVLPAHIRKSFEADFVQTKPTMYEYIHKLRKWRDKFEQKLDHRQQWAPLESYSHHLSEFKFLKFDDSVEVPGQYQQHKDKNTDFVRIERFMPTVELVRGNSICHRRLTIRGHDGSLHPFAVQHPTGGKVRREERIVQLFRIFNQTLSKRKESRRRNLYFHLPIFVPIAPHIRLVQDDASYVTLQSVYEDHVRKLPPNTMSRDEPILFVLEKSRTIAEQQKTSPRTPEQVAIMKTEIFTTIQERWVPNTIALKYFQTTYPSFEDFWLFRRQFSYQFAATTFMTYIMHMSARYPMKFSISRATGDIWASDLLPNLNSSRALFYNPEQVPFRLTPNLQTLMGPLGVEGIFTASLMAIARCLAEGDNGYEMEQQLAIFVRDEMYNWAAGRPQSSGSGGQGGDQKMEGSHLRELVAMNVEFITRRALTLAKTQGSVGAPSVSSGTQAANTNGAVSGAEGSASGAAAAAATANAIPTGVTGVLPACQNVVDLVSKATDPTRLSGMDGLWMPWL</sequence>
<dbReference type="GO" id="GO:0006281">
    <property type="term" value="P:DNA repair"/>
    <property type="evidence" value="ECO:0007669"/>
    <property type="project" value="TreeGrafter"/>
</dbReference>
<dbReference type="Pfam" id="PF02260">
    <property type="entry name" value="FATC"/>
    <property type="match status" value="1"/>
</dbReference>
<dbReference type="EMBL" id="LVKK01000002">
    <property type="protein sequence ID" value="OAG45342.1"/>
    <property type="molecule type" value="Genomic_DNA"/>
</dbReference>
<dbReference type="InterPro" id="IPR014009">
    <property type="entry name" value="PIK_FAT"/>
</dbReference>
<evidence type="ECO:0000259" key="14">
    <source>
        <dbReference type="PROSITE" id="PS51190"/>
    </source>
</evidence>
<dbReference type="GO" id="GO:0005634">
    <property type="term" value="C:nucleus"/>
    <property type="evidence" value="ECO:0007669"/>
    <property type="project" value="UniProtKB-SubCell"/>
</dbReference>
<dbReference type="PROSITE" id="PS50290">
    <property type="entry name" value="PI3_4_KINASE_3"/>
    <property type="match status" value="1"/>
</dbReference>
<dbReference type="InterPro" id="IPR011009">
    <property type="entry name" value="Kinase-like_dom_sf"/>
</dbReference>
<feature type="region of interest" description="Disordered" evidence="11">
    <location>
        <begin position="166"/>
        <end position="193"/>
    </location>
</feature>
<feature type="region of interest" description="Disordered" evidence="11">
    <location>
        <begin position="3846"/>
        <end position="3912"/>
    </location>
</feature>
<dbReference type="SUPFAM" id="SSF48371">
    <property type="entry name" value="ARM repeat"/>
    <property type="match status" value="3"/>
</dbReference>
<keyword evidence="8" id="KW-0539">Nucleus</keyword>
<comment type="subunit">
    <text evidence="5">Associates with DNA double-strand breaks.</text>
</comment>
<dbReference type="Pfam" id="PF20175">
    <property type="entry name" value="Tra1_central"/>
    <property type="match status" value="1"/>
</dbReference>
<dbReference type="PROSITE" id="PS51189">
    <property type="entry name" value="FAT"/>
    <property type="match status" value="1"/>
</dbReference>
<keyword evidence="7" id="KW-0597">Phosphoprotein</keyword>
<evidence type="ECO:0000256" key="10">
    <source>
        <dbReference type="ARBA" id="ARBA00064351"/>
    </source>
</evidence>
<feature type="compositionally biased region" description="Low complexity" evidence="11">
    <location>
        <begin position="28"/>
        <end position="66"/>
    </location>
</feature>
<comment type="subcellular location">
    <subcellularLocation>
        <location evidence="2">Cytoplasm</location>
    </subcellularLocation>
    <subcellularLocation>
        <location evidence="1">Nucleus</location>
    </subcellularLocation>
</comment>
<comment type="similarity">
    <text evidence="3">Belongs to the PI3/PI4-kinase family. TRA1 subfamily.</text>
</comment>
<feature type="region of interest" description="Disordered" evidence="11">
    <location>
        <begin position="833"/>
        <end position="879"/>
    </location>
</feature>
<accession>A0A177FPR3</accession>
<evidence type="ECO:0000256" key="4">
    <source>
        <dbReference type="ARBA" id="ARBA00008259"/>
    </source>
</evidence>
<feature type="compositionally biased region" description="Polar residues" evidence="11">
    <location>
        <begin position="3867"/>
        <end position="3884"/>
    </location>
</feature>
<name>A0A177FPR3_9EURO</name>
<feature type="domain" description="PI3K/PI4K catalytic" evidence="12">
    <location>
        <begin position="4084"/>
        <end position="4415"/>
    </location>
</feature>
<dbReference type="Pfam" id="PF20206">
    <property type="entry name" value="Tra1_ring"/>
    <property type="match status" value="1"/>
</dbReference>
<dbReference type="RefSeq" id="XP_022517294.1">
    <property type="nucleotide sequence ID" value="XM_022650680.1"/>
</dbReference>
<dbReference type="OrthoDB" id="5570127at2759"/>
<evidence type="ECO:0000313" key="16">
    <source>
        <dbReference type="Proteomes" id="UP000077002"/>
    </source>
</evidence>
<evidence type="ECO:0000256" key="11">
    <source>
        <dbReference type="SAM" id="MobiDB-lite"/>
    </source>
</evidence>
<evidence type="ECO:0000259" key="12">
    <source>
        <dbReference type="PROSITE" id="PS50290"/>
    </source>
</evidence>
<dbReference type="GO" id="GO:0006355">
    <property type="term" value="P:regulation of DNA-templated transcription"/>
    <property type="evidence" value="ECO:0007669"/>
    <property type="project" value="TreeGrafter"/>
</dbReference>
<dbReference type="GO" id="GO:0019888">
    <property type="term" value="F:protein phosphatase regulator activity"/>
    <property type="evidence" value="ECO:0007669"/>
    <property type="project" value="InterPro"/>
</dbReference>
<feature type="compositionally biased region" description="Gly residues" evidence="11">
    <location>
        <begin position="107"/>
        <end position="116"/>
    </location>
</feature>
<dbReference type="GO" id="GO:0000124">
    <property type="term" value="C:SAGA complex"/>
    <property type="evidence" value="ECO:0007669"/>
    <property type="project" value="TreeGrafter"/>
</dbReference>
<evidence type="ECO:0000256" key="7">
    <source>
        <dbReference type="ARBA" id="ARBA00022553"/>
    </source>
</evidence>
<dbReference type="GO" id="GO:0007165">
    <property type="term" value="P:signal transduction"/>
    <property type="evidence" value="ECO:0007669"/>
    <property type="project" value="InterPro"/>
</dbReference>
<dbReference type="GO" id="GO:0005816">
    <property type="term" value="C:spindle pole body"/>
    <property type="evidence" value="ECO:0007669"/>
    <property type="project" value="UniProtKB-ARBA"/>
</dbReference>
<dbReference type="GeneID" id="34595872"/>
<feature type="domain" description="FAT" evidence="13">
    <location>
        <begin position="3284"/>
        <end position="3839"/>
    </location>
</feature>
<dbReference type="GO" id="GO:1901991">
    <property type="term" value="P:negative regulation of mitotic cell cycle phase transition"/>
    <property type="evidence" value="ECO:0007669"/>
    <property type="project" value="UniProtKB-ARBA"/>
</dbReference>
<dbReference type="GO" id="GO:0005737">
    <property type="term" value="C:cytoplasm"/>
    <property type="evidence" value="ECO:0007669"/>
    <property type="project" value="UniProtKB-SubCell"/>
</dbReference>
<dbReference type="PANTHER" id="PTHR11139:SF1">
    <property type="entry name" value="TRANSFORMATION_TRANSCRIPTION DOMAIN-ASSOCIATED PROTEIN"/>
    <property type="match status" value="1"/>
</dbReference>
<dbReference type="InterPro" id="IPR036940">
    <property type="entry name" value="PI3/4_kinase_cat_sf"/>
</dbReference>
<dbReference type="GO" id="GO:0098813">
    <property type="term" value="P:nuclear chromosome segregation"/>
    <property type="evidence" value="ECO:0007669"/>
    <property type="project" value="UniProtKB-ARBA"/>
</dbReference>
<dbReference type="GO" id="GO:0051754">
    <property type="term" value="P:meiotic sister chromatid cohesion, centromeric"/>
    <property type="evidence" value="ECO:0007669"/>
    <property type="project" value="UniProtKB-ARBA"/>
</dbReference>
<dbReference type="InterPro" id="IPR011989">
    <property type="entry name" value="ARM-like"/>
</dbReference>
<feature type="region of interest" description="Disordered" evidence="11">
    <location>
        <begin position="2659"/>
        <end position="2690"/>
    </location>
</feature>
<dbReference type="InterPro" id="IPR050517">
    <property type="entry name" value="DDR_Repair_Kinase"/>
</dbReference>
<evidence type="ECO:0000256" key="1">
    <source>
        <dbReference type="ARBA" id="ARBA00004123"/>
    </source>
</evidence>
<dbReference type="SMART" id="SM00146">
    <property type="entry name" value="PI3Kc"/>
    <property type="match status" value="1"/>
</dbReference>
<keyword evidence="16" id="KW-1185">Reference proteome</keyword>
<dbReference type="Proteomes" id="UP000077002">
    <property type="component" value="Unassembled WGS sequence"/>
</dbReference>
<dbReference type="InterPro" id="IPR003152">
    <property type="entry name" value="FATC_dom"/>
</dbReference>
<dbReference type="GO" id="GO:0035267">
    <property type="term" value="C:NuA4 histone acetyltransferase complex"/>
    <property type="evidence" value="ECO:0007669"/>
    <property type="project" value="TreeGrafter"/>
</dbReference>
<feature type="compositionally biased region" description="Polar residues" evidence="11">
    <location>
        <begin position="842"/>
        <end position="869"/>
    </location>
</feature>
<keyword evidence="6" id="KW-0963">Cytoplasm</keyword>
<comment type="caution">
    <text evidence="15">The sequence shown here is derived from an EMBL/GenBank/DDBJ whole genome shotgun (WGS) entry which is preliminary data.</text>
</comment>
<dbReference type="GO" id="GO:0000159">
    <property type="term" value="C:protein phosphatase type 2A complex"/>
    <property type="evidence" value="ECO:0007669"/>
    <property type="project" value="InterPro"/>
</dbReference>
<comment type="function">
    <text evidence="9">Serine/threonine protein kinase which activates checkpoint signaling upon genotoxic stresses such as ionizing radiation (IR), ultraviolet light (UV), or DNA replication stalling, thereby acting as a DNA damage sensor. Recognizes the substrate consensus sequence [ST]-Q. Phosphorylates histone H2A to form H2AS128ph (gamma-H2A) at sites of DNA damage, involved in the regulation of DNA damage response mechanism. Required for the control of telomere length and genome stability.</text>
</comment>
<feature type="domain" description="FATC" evidence="14">
    <location>
        <begin position="4468"/>
        <end position="4500"/>
    </location>
</feature>
<dbReference type="InterPro" id="IPR003151">
    <property type="entry name" value="PIK-rel_kinase_FAT"/>
</dbReference>
<dbReference type="InterPro" id="IPR046805">
    <property type="entry name" value="Tra1_ring"/>
</dbReference>
<dbReference type="Gene3D" id="1.25.10.10">
    <property type="entry name" value="Leucine-rich Repeat Variant"/>
    <property type="match status" value="1"/>
</dbReference>
<organism evidence="15 16">
    <name type="scientific">Fonsecaea monophora</name>
    <dbReference type="NCBI Taxonomy" id="254056"/>
    <lineage>
        <taxon>Eukaryota</taxon>
        <taxon>Fungi</taxon>
        <taxon>Dikarya</taxon>
        <taxon>Ascomycota</taxon>
        <taxon>Pezizomycotina</taxon>
        <taxon>Eurotiomycetes</taxon>
        <taxon>Chaetothyriomycetidae</taxon>
        <taxon>Chaetothyriales</taxon>
        <taxon>Herpotrichiellaceae</taxon>
        <taxon>Fonsecaea</taxon>
    </lineage>
</organism>
<protein>
    <recommendedName>
        <fullName evidence="17">Non-specific serine/threonine protein kinase</fullName>
    </recommendedName>
</protein>
<dbReference type="FunFam" id="1.25.10.10:FF:000016">
    <property type="entry name" value="Serine/threonine-protein phosphatase 2A 56 kDa regulatory subunit"/>
    <property type="match status" value="1"/>
</dbReference>
<proteinExistence type="inferred from homology"/>
<dbReference type="InterPro" id="IPR046807">
    <property type="entry name" value="Tra1_central"/>
</dbReference>
<feature type="compositionally biased region" description="Basic and acidic residues" evidence="11">
    <location>
        <begin position="3901"/>
        <end position="3912"/>
    </location>
</feature>
<comment type="similarity">
    <text evidence="4">Belongs to the phosphatase 2A regulatory subunit B family.</text>
</comment>
<feature type="compositionally biased region" description="Basic and acidic residues" evidence="11">
    <location>
        <begin position="7"/>
        <end position="27"/>
    </location>
</feature>
<dbReference type="InterPro" id="IPR002554">
    <property type="entry name" value="PP2A_B56"/>
</dbReference>
<feature type="compositionally biased region" description="Low complexity" evidence="11">
    <location>
        <begin position="75"/>
        <end position="101"/>
    </location>
</feature>
<dbReference type="PROSITE" id="PS51190">
    <property type="entry name" value="FATC"/>
    <property type="match status" value="1"/>
</dbReference>
<evidence type="ECO:0000256" key="8">
    <source>
        <dbReference type="ARBA" id="ARBA00023242"/>
    </source>
</evidence>
<feature type="compositionally biased region" description="Basic and acidic residues" evidence="11">
    <location>
        <begin position="2674"/>
        <end position="2683"/>
    </location>
</feature>
<dbReference type="Pfam" id="PF00454">
    <property type="entry name" value="PI3_PI4_kinase"/>
    <property type="match status" value="1"/>
</dbReference>
<evidence type="ECO:0000313" key="15">
    <source>
        <dbReference type="EMBL" id="OAG45342.1"/>
    </source>
</evidence>
<feature type="region of interest" description="Disordered" evidence="11">
    <location>
        <begin position="1"/>
        <end position="154"/>
    </location>
</feature>
<evidence type="ECO:0000256" key="5">
    <source>
        <dbReference type="ARBA" id="ARBA00011370"/>
    </source>
</evidence>
<dbReference type="InterPro" id="IPR016024">
    <property type="entry name" value="ARM-type_fold"/>
</dbReference>
<dbReference type="CDD" id="cd05163">
    <property type="entry name" value="PIKK_TRRAP"/>
    <property type="match status" value="1"/>
</dbReference>
<evidence type="ECO:0000256" key="3">
    <source>
        <dbReference type="ARBA" id="ARBA00007234"/>
    </source>
</evidence>
<feature type="compositionally biased region" description="Low complexity" evidence="11">
    <location>
        <begin position="651"/>
        <end position="662"/>
    </location>
</feature>
<comment type="subunit">
    <text evidence="10">PP2A consists of a common heterodimeric core enzyme, composed of a 36 kDa catalytic subunit (subunit C) and a 65 kDa constant regulatory subunit (PR65 or subunit A), that associates with a variety of regulatory subunits. Proteins that associate with the core dimer include three families of regulatory subunits B (the R2/B/PR55/B55, R3/B''/PR72/PR130/PR59 and R5/B'/B56 families), the 48 kDa variable regulatory subunit, viral proteins, and cell signaling molecules.</text>
</comment>
<dbReference type="Gene3D" id="1.10.1070.11">
    <property type="entry name" value="Phosphatidylinositol 3-/4-kinase, catalytic domain"/>
    <property type="match status" value="1"/>
</dbReference>
<dbReference type="SUPFAM" id="SSF56112">
    <property type="entry name" value="Protein kinase-like (PK-like)"/>
    <property type="match status" value="1"/>
</dbReference>
<evidence type="ECO:0008006" key="17">
    <source>
        <dbReference type="Google" id="ProtNLM"/>
    </source>
</evidence>
<dbReference type="GO" id="GO:0000776">
    <property type="term" value="C:kinetochore"/>
    <property type="evidence" value="ECO:0007669"/>
    <property type="project" value="UniProtKB-ARBA"/>
</dbReference>
<evidence type="ECO:0000256" key="9">
    <source>
        <dbReference type="ARBA" id="ARBA00025079"/>
    </source>
</evidence>
<feature type="region of interest" description="Disordered" evidence="11">
    <location>
        <begin position="645"/>
        <end position="673"/>
    </location>
</feature>
<gene>
    <name evidence="15" type="ORF">AYO21_00690</name>
</gene>
<dbReference type="Pfam" id="PF02259">
    <property type="entry name" value="FAT"/>
    <property type="match status" value="1"/>
</dbReference>
<dbReference type="Pfam" id="PF01603">
    <property type="entry name" value="B56"/>
    <property type="match status" value="1"/>
</dbReference>
<dbReference type="PANTHER" id="PTHR11139">
    <property type="entry name" value="ATAXIA TELANGIECTASIA MUTATED ATM -RELATED"/>
    <property type="match status" value="1"/>
</dbReference>
<evidence type="ECO:0000259" key="13">
    <source>
        <dbReference type="PROSITE" id="PS51189"/>
    </source>
</evidence>
<feature type="compositionally biased region" description="Basic and acidic residues" evidence="11">
    <location>
        <begin position="184"/>
        <end position="193"/>
    </location>
</feature>